<evidence type="ECO:0000313" key="6">
    <source>
        <dbReference type="EMBL" id="CAE06554.1"/>
    </source>
</evidence>
<evidence type="ECO:0000256" key="1">
    <source>
        <dbReference type="ARBA" id="ARBA00022741"/>
    </source>
</evidence>
<dbReference type="InterPro" id="IPR049730">
    <property type="entry name" value="SNF2/RAD54-like_C"/>
</dbReference>
<dbReference type="eggNOG" id="COG0553">
    <property type="taxonomic scope" value="Bacteria"/>
</dbReference>
<dbReference type="GO" id="GO:0004386">
    <property type="term" value="F:helicase activity"/>
    <property type="evidence" value="ECO:0007669"/>
    <property type="project" value="UniProtKB-KW"/>
</dbReference>
<keyword evidence="1" id="KW-0547">Nucleotide-binding</keyword>
<dbReference type="GO" id="GO:0006281">
    <property type="term" value="P:DNA repair"/>
    <property type="evidence" value="ECO:0007669"/>
    <property type="project" value="TreeGrafter"/>
</dbReference>
<protein>
    <submittedName>
        <fullName evidence="6">Possible helicase</fullName>
    </submittedName>
</protein>
<dbReference type="Proteomes" id="UP000001422">
    <property type="component" value="Chromosome"/>
</dbReference>
<dbReference type="EMBL" id="BX569689">
    <property type="protein sequence ID" value="CAE06554.1"/>
    <property type="molecule type" value="Genomic_DNA"/>
</dbReference>
<dbReference type="InterPro" id="IPR000330">
    <property type="entry name" value="SNF2_N"/>
</dbReference>
<evidence type="ECO:0000256" key="3">
    <source>
        <dbReference type="ARBA" id="ARBA00022806"/>
    </source>
</evidence>
<keyword evidence="4" id="KW-0067">ATP-binding</keyword>
<dbReference type="SMART" id="SM00490">
    <property type="entry name" value="HELICc"/>
    <property type="match status" value="1"/>
</dbReference>
<evidence type="ECO:0000256" key="2">
    <source>
        <dbReference type="ARBA" id="ARBA00022801"/>
    </source>
</evidence>
<dbReference type="InterPro" id="IPR014001">
    <property type="entry name" value="Helicase_ATP-bd"/>
</dbReference>
<keyword evidence="2" id="KW-0378">Hydrolase</keyword>
<dbReference type="SUPFAM" id="SSF52540">
    <property type="entry name" value="P-loop containing nucleoside triphosphate hydrolases"/>
    <property type="match status" value="2"/>
</dbReference>
<keyword evidence="3 6" id="KW-0347">Helicase</keyword>
<dbReference type="Gene3D" id="3.40.50.300">
    <property type="entry name" value="P-loop containing nucleotide triphosphate hydrolases"/>
    <property type="match status" value="1"/>
</dbReference>
<dbReference type="PANTHER" id="PTHR45766">
    <property type="entry name" value="DNA ANNEALING HELICASE AND ENDONUCLEASE ZRANB3 FAMILY MEMBER"/>
    <property type="match status" value="1"/>
</dbReference>
<dbReference type="SMART" id="SM00487">
    <property type="entry name" value="DEXDc"/>
    <property type="match status" value="1"/>
</dbReference>
<gene>
    <name evidence="6" type="ordered locus">SYNW0039</name>
</gene>
<dbReference type="InterPro" id="IPR001650">
    <property type="entry name" value="Helicase_C-like"/>
</dbReference>
<dbReference type="GO" id="GO:0004520">
    <property type="term" value="F:DNA endonuclease activity"/>
    <property type="evidence" value="ECO:0007669"/>
    <property type="project" value="TreeGrafter"/>
</dbReference>
<name>Q7UA61_PARMW</name>
<dbReference type="KEGG" id="syw:SYNW0039"/>
<dbReference type="Gene3D" id="3.40.50.10810">
    <property type="entry name" value="Tandem AAA-ATPase domain"/>
    <property type="match status" value="2"/>
</dbReference>
<dbReference type="PROSITE" id="PS51194">
    <property type="entry name" value="HELICASE_CTER"/>
    <property type="match status" value="1"/>
</dbReference>
<dbReference type="PANTHER" id="PTHR45766:SF3">
    <property type="entry name" value="DNA ANNEALING HELICASE AND ENDONUCLEASE ZRANB3"/>
    <property type="match status" value="1"/>
</dbReference>
<evidence type="ECO:0000313" key="7">
    <source>
        <dbReference type="Proteomes" id="UP000001422"/>
    </source>
</evidence>
<dbReference type="InterPro" id="IPR027417">
    <property type="entry name" value="P-loop_NTPase"/>
</dbReference>
<reference evidence="6 7" key="1">
    <citation type="journal article" date="2003" name="Nature">
        <title>The genome of a motile marine Synechococcus.</title>
        <authorList>
            <person name="Palenik B."/>
            <person name="Brahamsha B."/>
            <person name="Larimer F."/>
            <person name="Land M."/>
            <person name="Hauser L."/>
            <person name="Chain P."/>
            <person name="Lamerdin J."/>
            <person name="Regala W."/>
            <person name="Allen E.A."/>
            <person name="McCarren J."/>
            <person name="Paulsen I."/>
            <person name="Dufresne A."/>
            <person name="Partensky F."/>
            <person name="Webb E."/>
            <person name="Waterbury J."/>
        </authorList>
    </citation>
    <scope>NUCLEOTIDE SEQUENCE [LARGE SCALE GENOMIC DNA]</scope>
    <source>
        <strain evidence="6 7">WH8102</strain>
    </source>
</reference>
<dbReference type="GO" id="GO:0031297">
    <property type="term" value="P:replication fork processing"/>
    <property type="evidence" value="ECO:0007669"/>
    <property type="project" value="TreeGrafter"/>
</dbReference>
<dbReference type="GO" id="GO:0016787">
    <property type="term" value="F:hydrolase activity"/>
    <property type="evidence" value="ECO:0007669"/>
    <property type="project" value="UniProtKB-KW"/>
</dbReference>
<evidence type="ECO:0000259" key="5">
    <source>
        <dbReference type="PROSITE" id="PS51194"/>
    </source>
</evidence>
<evidence type="ECO:0000256" key="4">
    <source>
        <dbReference type="ARBA" id="ARBA00022840"/>
    </source>
</evidence>
<dbReference type="Pfam" id="PF00176">
    <property type="entry name" value="SNF2-rel_dom"/>
    <property type="match status" value="2"/>
</dbReference>
<feature type="domain" description="Helicase C-terminal" evidence="5">
    <location>
        <begin position="381"/>
        <end position="536"/>
    </location>
</feature>
<dbReference type="RefSeq" id="WP_011126917.1">
    <property type="nucleotide sequence ID" value="NC_005070.1"/>
</dbReference>
<keyword evidence="7" id="KW-1185">Reference proteome</keyword>
<dbReference type="GO" id="GO:0005524">
    <property type="term" value="F:ATP binding"/>
    <property type="evidence" value="ECO:0007669"/>
    <property type="project" value="UniProtKB-KW"/>
</dbReference>
<organism evidence="6 7">
    <name type="scientific">Parasynechococcus marenigrum (strain WH8102)</name>
    <dbReference type="NCBI Taxonomy" id="84588"/>
    <lineage>
        <taxon>Bacteria</taxon>
        <taxon>Bacillati</taxon>
        <taxon>Cyanobacteriota</taxon>
        <taxon>Cyanophyceae</taxon>
        <taxon>Synechococcales</taxon>
        <taxon>Prochlorococcaceae</taxon>
        <taxon>Parasynechococcus</taxon>
        <taxon>Parasynechococcus marenigrum</taxon>
    </lineage>
</organism>
<dbReference type="CDD" id="cd18793">
    <property type="entry name" value="SF2_C_SNF"/>
    <property type="match status" value="1"/>
</dbReference>
<dbReference type="InterPro" id="IPR038718">
    <property type="entry name" value="SNF2-like_sf"/>
</dbReference>
<proteinExistence type="predicted"/>
<dbReference type="HOGENOM" id="CLU_000315_33_3_3"/>
<accession>Q7UA61</accession>
<dbReference type="Pfam" id="PF00271">
    <property type="entry name" value="Helicase_C"/>
    <property type="match status" value="1"/>
</dbReference>
<dbReference type="AlphaFoldDB" id="Q7UA61"/>
<sequence length="539" mass="60252">MGDLISDSGSLSCGLDLSAAGLIRVVCPFDAVTQAQLRRIRPRGSWMGPSRGWEFPLAAAAALIQGFGTRFPVTPQLQQWLDWCHHPLPPLPPHRDLVAAADLTMALRDGRRPLPHQRSGARWLLARRGAVLADEMGLGKTLTALLAARAMVRCAELRVMVVAPVGLHAHWRREAETVDLQPELVSWARLPAELPPAGTLLVVDEAHFAQSLQANRTAALLRLARHPRLRAIWMLTGTPMKNGRPAQLYPLLAAMDHPIARDQRQFEERYCQGHWREQRGQRRWQASGATQLEELRRLTRPLILHRRKAQVLELPPKQRREHPIALSDAESLGFDHRIDLLVDDFRRRALKGEVRSDAEPLAVLTALRRVAAEFKLPAAETLVRTLLQAGEAVVLFSGFVEPLQLLQQRLGGALLTGRQRPVERQQAVDCFQQGGEDLLLATFGTGALGFTLHRARHVVLLERPWTPGDVAQAEDRCHRLGMEDEVLTCHWLQLGPADQLVDGLVASKAERIEILLGPRRLTLERQSLPLMVRRCLQVA</sequence>
<dbReference type="STRING" id="84588.SYNW0039"/>